<keyword evidence="2" id="KW-1015">Disulfide bond</keyword>
<evidence type="ECO:0000313" key="8">
    <source>
        <dbReference type="EMBL" id="CAF0799598.1"/>
    </source>
</evidence>
<dbReference type="SMART" id="SM00560">
    <property type="entry name" value="LamGL"/>
    <property type="match status" value="1"/>
</dbReference>
<dbReference type="InterPro" id="IPR006558">
    <property type="entry name" value="LamG-like"/>
</dbReference>
<dbReference type="EMBL" id="CAJNOI010000002">
    <property type="protein sequence ID" value="CAF0729061.1"/>
    <property type="molecule type" value="Genomic_DNA"/>
</dbReference>
<feature type="signal peptide" evidence="4">
    <location>
        <begin position="1"/>
        <end position="17"/>
    </location>
</feature>
<proteinExistence type="predicted"/>
<evidence type="ECO:0000313" key="10">
    <source>
        <dbReference type="Proteomes" id="UP000663877"/>
    </source>
</evidence>
<accession>A0A813MWJ3</accession>
<organism evidence="6 10">
    <name type="scientific">Adineta steineri</name>
    <dbReference type="NCBI Taxonomy" id="433720"/>
    <lineage>
        <taxon>Eukaryota</taxon>
        <taxon>Metazoa</taxon>
        <taxon>Spiralia</taxon>
        <taxon>Gnathifera</taxon>
        <taxon>Rotifera</taxon>
        <taxon>Eurotatoria</taxon>
        <taxon>Bdelloidea</taxon>
        <taxon>Adinetida</taxon>
        <taxon>Adinetidae</taxon>
        <taxon>Adineta</taxon>
    </lineage>
</organism>
<name>A0A813MWJ3_9BILA</name>
<dbReference type="Proteomes" id="UP000663877">
    <property type="component" value="Unassembled WGS sequence"/>
</dbReference>
<dbReference type="Gene3D" id="2.60.120.200">
    <property type="match status" value="2"/>
</dbReference>
<gene>
    <name evidence="6" type="ORF">BJG266_LOCUS1037</name>
    <name evidence="7" type="ORF">QVE165_LOCUS3928</name>
    <name evidence="8" type="ORF">QVE165_LOCUS4146</name>
</gene>
<feature type="region of interest" description="Disordered" evidence="3">
    <location>
        <begin position="107"/>
        <end position="151"/>
    </location>
</feature>
<comment type="caution">
    <text evidence="6">The sequence shown here is derived from an EMBL/GenBank/DDBJ whole genome shotgun (WGS) entry which is preliminary data.</text>
</comment>
<keyword evidence="1 4" id="KW-0732">Signal</keyword>
<dbReference type="Proteomes" id="UP000663832">
    <property type="component" value="Unassembled WGS sequence"/>
</dbReference>
<sequence>MLFQLILILFQIHISISTISLIKYDNTQFISSQNSYLLNNFHVQSQNECICLCYTNQSCITLTYFGINQTCLLYSSQLQIEYLQLTSYTINSAVISFPNRISSNYSTTQTTSTSSSTTSSLATSSSSTSTSSSSTSTSSTSTSTSSTSTTTTTTNAYCGYSCINTTVSRLSSVAFYSFDNNTFDSIGNYSMNATFSSSYVPGWIGSAINFTYNNSQFLSSRTHIPLDSRSFTIDFWFYVTDLTSFKDLGFGGECQLSTNDQCLFLNIRTKLLRIVFFADDTIGTTSLVINQWYHGTFVYDSTIKQQLIYLNGLLDKSATVTHDFLGTTGLFTIGGGYIGGDSAPIVYYSGYIDQFGISYRVKTPCEIYLNAILFCYFRFDSILLVIDSGPNLITATNYNGMQTTGRVNQGIQFSSSLSYIAINGINILNSLNNPFTISMWINPLNTTSGGTLIHTSTLSNGLGTCFALWGFSSNGSFIANFINSSNSITPIIISTPFPLNQWIHIAQIFNLTSGTSSLYINGNLVSNILVSTRQAIGSYVFVGSSPTNTSSCKSRIISKGQFFGIIDEFYVFSRALTSTDICRLANP</sequence>
<dbReference type="InterPro" id="IPR003609">
    <property type="entry name" value="Pan_app"/>
</dbReference>
<dbReference type="OrthoDB" id="10033736at2759"/>
<feature type="chain" id="PRO_5035596879" description="LamG-like jellyroll fold domain-containing protein" evidence="4">
    <location>
        <begin position="18"/>
        <end position="587"/>
    </location>
</feature>
<dbReference type="AlphaFoldDB" id="A0A813MWJ3"/>
<protein>
    <recommendedName>
        <fullName evidence="5">LamG-like jellyroll fold domain-containing protein</fullName>
    </recommendedName>
</protein>
<evidence type="ECO:0000259" key="5">
    <source>
        <dbReference type="SMART" id="SM00560"/>
    </source>
</evidence>
<dbReference type="EMBL" id="CAJNOM010000014">
    <property type="protein sequence ID" value="CAF0795399.1"/>
    <property type="molecule type" value="Genomic_DNA"/>
</dbReference>
<reference evidence="6" key="1">
    <citation type="submission" date="2021-02" db="EMBL/GenBank/DDBJ databases">
        <authorList>
            <person name="Nowell W R."/>
        </authorList>
    </citation>
    <scope>NUCLEOTIDE SEQUENCE</scope>
</reference>
<keyword evidence="9" id="KW-1185">Reference proteome</keyword>
<feature type="domain" description="LamG-like jellyroll fold" evidence="5">
    <location>
        <begin position="433"/>
        <end position="579"/>
    </location>
</feature>
<evidence type="ECO:0000256" key="4">
    <source>
        <dbReference type="SAM" id="SignalP"/>
    </source>
</evidence>
<dbReference type="InterPro" id="IPR013320">
    <property type="entry name" value="ConA-like_dom_sf"/>
</dbReference>
<evidence type="ECO:0000256" key="2">
    <source>
        <dbReference type="ARBA" id="ARBA00023157"/>
    </source>
</evidence>
<dbReference type="EMBL" id="CAJNOM010000015">
    <property type="protein sequence ID" value="CAF0799598.1"/>
    <property type="molecule type" value="Genomic_DNA"/>
</dbReference>
<evidence type="ECO:0000313" key="9">
    <source>
        <dbReference type="Proteomes" id="UP000663832"/>
    </source>
</evidence>
<evidence type="ECO:0000313" key="6">
    <source>
        <dbReference type="EMBL" id="CAF0729061.1"/>
    </source>
</evidence>
<evidence type="ECO:0000313" key="7">
    <source>
        <dbReference type="EMBL" id="CAF0795399.1"/>
    </source>
</evidence>
<dbReference type="SUPFAM" id="SSF49899">
    <property type="entry name" value="Concanavalin A-like lectins/glucanases"/>
    <property type="match status" value="2"/>
</dbReference>
<dbReference type="Pfam" id="PF13385">
    <property type="entry name" value="Laminin_G_3"/>
    <property type="match status" value="2"/>
</dbReference>
<dbReference type="Pfam" id="PF00024">
    <property type="entry name" value="PAN_1"/>
    <property type="match status" value="1"/>
</dbReference>
<evidence type="ECO:0000256" key="1">
    <source>
        <dbReference type="ARBA" id="ARBA00022729"/>
    </source>
</evidence>
<evidence type="ECO:0000256" key="3">
    <source>
        <dbReference type="SAM" id="MobiDB-lite"/>
    </source>
</evidence>